<gene>
    <name evidence="8" type="ORF">STAS_26214</name>
</gene>
<keyword evidence="2" id="KW-0808">Transferase</keyword>
<dbReference type="FunFam" id="1.10.510.10:FF:000211">
    <property type="entry name" value="Cyclin-dependent kinase G-2"/>
    <property type="match status" value="1"/>
</dbReference>
<evidence type="ECO:0000256" key="6">
    <source>
        <dbReference type="PROSITE-ProRule" id="PRU10141"/>
    </source>
</evidence>
<dbReference type="EMBL" id="BKCP01008404">
    <property type="protein sequence ID" value="GER49004.1"/>
    <property type="molecule type" value="Genomic_DNA"/>
</dbReference>
<protein>
    <submittedName>
        <fullName evidence="8">Protein kinase-like protein</fullName>
    </submittedName>
</protein>
<dbReference type="PROSITE" id="PS00107">
    <property type="entry name" value="PROTEIN_KINASE_ATP"/>
    <property type="match status" value="1"/>
</dbReference>
<dbReference type="Proteomes" id="UP000325081">
    <property type="component" value="Unassembled WGS sequence"/>
</dbReference>
<evidence type="ECO:0000256" key="1">
    <source>
        <dbReference type="ARBA" id="ARBA00006485"/>
    </source>
</evidence>
<dbReference type="PANTHER" id="PTHR24056">
    <property type="entry name" value="CELL DIVISION PROTEIN KINASE"/>
    <property type="match status" value="1"/>
</dbReference>
<dbReference type="SMART" id="SM00220">
    <property type="entry name" value="S_TKc"/>
    <property type="match status" value="1"/>
</dbReference>
<dbReference type="InterPro" id="IPR017441">
    <property type="entry name" value="Protein_kinase_ATP_BS"/>
</dbReference>
<dbReference type="GO" id="GO:0005524">
    <property type="term" value="F:ATP binding"/>
    <property type="evidence" value="ECO:0007669"/>
    <property type="project" value="UniProtKB-UniRule"/>
</dbReference>
<dbReference type="Gene3D" id="1.10.510.10">
    <property type="entry name" value="Transferase(Phosphotransferase) domain 1"/>
    <property type="match status" value="1"/>
</dbReference>
<dbReference type="InterPro" id="IPR050108">
    <property type="entry name" value="CDK"/>
</dbReference>
<evidence type="ECO:0000259" key="7">
    <source>
        <dbReference type="PROSITE" id="PS50011"/>
    </source>
</evidence>
<feature type="binding site" evidence="6">
    <location>
        <position position="96"/>
    </location>
    <ligand>
        <name>ATP</name>
        <dbReference type="ChEBI" id="CHEBI:30616"/>
    </ligand>
</feature>
<comment type="similarity">
    <text evidence="1">Belongs to the protein kinase superfamily. CMGC Ser/Thr protein kinase family. CDC2/CDKX subfamily.</text>
</comment>
<dbReference type="SUPFAM" id="SSF56112">
    <property type="entry name" value="Protein kinase-like (PK-like)"/>
    <property type="match status" value="1"/>
</dbReference>
<evidence type="ECO:0000313" key="9">
    <source>
        <dbReference type="Proteomes" id="UP000325081"/>
    </source>
</evidence>
<dbReference type="GO" id="GO:0005634">
    <property type="term" value="C:nucleus"/>
    <property type="evidence" value="ECO:0007669"/>
    <property type="project" value="TreeGrafter"/>
</dbReference>
<name>A0A5A7QUT6_STRAF</name>
<evidence type="ECO:0000313" key="8">
    <source>
        <dbReference type="EMBL" id="GER49004.1"/>
    </source>
</evidence>
<keyword evidence="4 8" id="KW-0418">Kinase</keyword>
<dbReference type="OrthoDB" id="1732493at2759"/>
<evidence type="ECO:0000256" key="2">
    <source>
        <dbReference type="ARBA" id="ARBA00022679"/>
    </source>
</evidence>
<keyword evidence="9" id="KW-1185">Reference proteome</keyword>
<dbReference type="InterPro" id="IPR000719">
    <property type="entry name" value="Prot_kinase_dom"/>
</dbReference>
<dbReference type="InterPro" id="IPR011009">
    <property type="entry name" value="Kinase-like_dom_sf"/>
</dbReference>
<sequence length="626" mass="69161">MSCAPCPKRARYTAPPPSLSSCRWAAWAHDSPISDPGEITPAYVPTQTQSVDSPPERITVDSIDEEFTILNKVGEGTYGVVYRARRRSTGQIVALKKVKTSTATADDSEVEILSSLNPHPSIIRLEQAAVSARGAVFTVMEYVEHEIRALLAGTMRQPFSQSEAKCLMLQILLGLNHLHQNRVFHRDLKTSNLLYNNRGELKICDFGLACRAHGPVPHTQPVVTLWYRAPELLLGARSYSTAIDMWSAGCIMAELLLGKPLFEGNTEIDQLAKIYSVLGTPDNRIWPGFSELPGNGPNKVRFIVGRRQNNSLRQLFPKMSFIGSPTLSDAGLDLLKGLLTYDPKRRMKAGEALAHRWFREVPLPKDKDFMPTFPPKHCLKVFRTNEKELVMELTIQWAGNPNIVVAVTISPVQVTVQLFDVQVFAAPRISLKLLVPTIPCFANIIVSLMEKEKSVLLAGALFLCPLNLINYARKEMSWSRRLELERRITLLSGDSASFEASGQVEDAAQNRSSAPVGCADKAAIKAMLVNQVARLHCESGCACIFGRDIVGVHQPHFEFVRRPRGLKIDKLLPGGPLVAGEDGKGVYCPVISIFGVESSIRGLHDDVEESRGELRGVGSRAPIDWE</sequence>
<keyword evidence="3 6" id="KW-0547">Nucleotide-binding</keyword>
<accession>A0A5A7QUT6</accession>
<evidence type="ECO:0000256" key="3">
    <source>
        <dbReference type="ARBA" id="ARBA00022741"/>
    </source>
</evidence>
<dbReference type="AlphaFoldDB" id="A0A5A7QUT6"/>
<evidence type="ECO:0000256" key="5">
    <source>
        <dbReference type="ARBA" id="ARBA00022840"/>
    </source>
</evidence>
<dbReference type="PROSITE" id="PS50011">
    <property type="entry name" value="PROTEIN_KINASE_DOM"/>
    <property type="match status" value="1"/>
</dbReference>
<organism evidence="8 9">
    <name type="scientific">Striga asiatica</name>
    <name type="common">Asiatic witchweed</name>
    <name type="synonym">Buchnera asiatica</name>
    <dbReference type="NCBI Taxonomy" id="4170"/>
    <lineage>
        <taxon>Eukaryota</taxon>
        <taxon>Viridiplantae</taxon>
        <taxon>Streptophyta</taxon>
        <taxon>Embryophyta</taxon>
        <taxon>Tracheophyta</taxon>
        <taxon>Spermatophyta</taxon>
        <taxon>Magnoliopsida</taxon>
        <taxon>eudicotyledons</taxon>
        <taxon>Gunneridae</taxon>
        <taxon>Pentapetalae</taxon>
        <taxon>asterids</taxon>
        <taxon>lamiids</taxon>
        <taxon>Lamiales</taxon>
        <taxon>Orobanchaceae</taxon>
        <taxon>Buchnereae</taxon>
        <taxon>Striga</taxon>
    </lineage>
</organism>
<dbReference type="GO" id="GO:0007346">
    <property type="term" value="P:regulation of mitotic cell cycle"/>
    <property type="evidence" value="ECO:0007669"/>
    <property type="project" value="TreeGrafter"/>
</dbReference>
<dbReference type="Gene3D" id="3.30.200.20">
    <property type="entry name" value="Phosphorylase Kinase, domain 1"/>
    <property type="match status" value="1"/>
</dbReference>
<dbReference type="Pfam" id="PF00069">
    <property type="entry name" value="Pkinase"/>
    <property type="match status" value="1"/>
</dbReference>
<feature type="domain" description="Protein kinase" evidence="7">
    <location>
        <begin position="67"/>
        <end position="358"/>
    </location>
</feature>
<comment type="caution">
    <text evidence="8">The sequence shown here is derived from an EMBL/GenBank/DDBJ whole genome shotgun (WGS) entry which is preliminary data.</text>
</comment>
<evidence type="ECO:0000256" key="4">
    <source>
        <dbReference type="ARBA" id="ARBA00022777"/>
    </source>
</evidence>
<keyword evidence="5 6" id="KW-0067">ATP-binding</keyword>
<dbReference type="GO" id="GO:0004674">
    <property type="term" value="F:protein serine/threonine kinase activity"/>
    <property type="evidence" value="ECO:0007669"/>
    <property type="project" value="TreeGrafter"/>
</dbReference>
<dbReference type="PANTHER" id="PTHR24056:SF578">
    <property type="entry name" value="CYCLIN-DEPENDENT KINASE F-2-RELATED"/>
    <property type="match status" value="1"/>
</dbReference>
<reference evidence="9" key="1">
    <citation type="journal article" date="2019" name="Curr. Biol.">
        <title>Genome Sequence of Striga asiatica Provides Insight into the Evolution of Plant Parasitism.</title>
        <authorList>
            <person name="Yoshida S."/>
            <person name="Kim S."/>
            <person name="Wafula E.K."/>
            <person name="Tanskanen J."/>
            <person name="Kim Y.M."/>
            <person name="Honaas L."/>
            <person name="Yang Z."/>
            <person name="Spallek T."/>
            <person name="Conn C.E."/>
            <person name="Ichihashi Y."/>
            <person name="Cheong K."/>
            <person name="Cui S."/>
            <person name="Der J.P."/>
            <person name="Gundlach H."/>
            <person name="Jiao Y."/>
            <person name="Hori C."/>
            <person name="Ishida J.K."/>
            <person name="Kasahara H."/>
            <person name="Kiba T."/>
            <person name="Kim M.S."/>
            <person name="Koo N."/>
            <person name="Laohavisit A."/>
            <person name="Lee Y.H."/>
            <person name="Lumba S."/>
            <person name="McCourt P."/>
            <person name="Mortimer J.C."/>
            <person name="Mutuku J.M."/>
            <person name="Nomura T."/>
            <person name="Sasaki-Sekimoto Y."/>
            <person name="Seto Y."/>
            <person name="Wang Y."/>
            <person name="Wakatake T."/>
            <person name="Sakakibara H."/>
            <person name="Demura T."/>
            <person name="Yamaguchi S."/>
            <person name="Yoneyama K."/>
            <person name="Manabe R.I."/>
            <person name="Nelson D.C."/>
            <person name="Schulman A.H."/>
            <person name="Timko M.P."/>
            <person name="dePamphilis C.W."/>
            <person name="Choi D."/>
            <person name="Shirasu K."/>
        </authorList>
    </citation>
    <scope>NUCLEOTIDE SEQUENCE [LARGE SCALE GENOMIC DNA]</scope>
    <source>
        <strain evidence="9">cv. UVA1</strain>
    </source>
</reference>
<dbReference type="PROSITE" id="PS00108">
    <property type="entry name" value="PROTEIN_KINASE_ST"/>
    <property type="match status" value="1"/>
</dbReference>
<proteinExistence type="inferred from homology"/>
<dbReference type="InterPro" id="IPR008271">
    <property type="entry name" value="Ser/Thr_kinase_AS"/>
</dbReference>